<evidence type="ECO:0000313" key="3">
    <source>
        <dbReference type="Proteomes" id="UP000235786"/>
    </source>
</evidence>
<protein>
    <submittedName>
        <fullName evidence="2">HET-domain-containing protein</fullName>
    </submittedName>
</protein>
<accession>A0A2J6RZ41</accession>
<dbReference type="Proteomes" id="UP000235786">
    <property type="component" value="Unassembled WGS sequence"/>
</dbReference>
<dbReference type="Pfam" id="PF06985">
    <property type="entry name" value="HET"/>
    <property type="match status" value="1"/>
</dbReference>
<gene>
    <name evidence="2" type="ORF">L207DRAFT_485305</name>
</gene>
<name>A0A2J6RZ41_HYAVF</name>
<sequence length="580" mass="66031">MATRSILDLYSPLHENEIRYLALLPGKFSDPIDCRLIQGRDLPADVTYEALSYQWGPNSPEYSIAVNGVRTKIRVNLRNALRRLRKKGEQRLLWVNAICINQDDIPERNAQVSIMSTIFGRAEEVLVWVGEEYHDSRWLFKTISEYERISECGGSFWGELEKISLNTLWDMREALHRFFGRTYWRRVWIIQEVLSASRLSFYCGSEVLPWKAFQLAILPQGPETGEITRFPGADRHITVEFSIGSTGSKDRRGVSDLARLLSLCSLCGSECSDVRDHIYGLISVSEDIRPDDITIDYSKHPSRLYFDVMQACVFPIVTGSPYLQLKKPGVDINNFNNQVQSLLGNPLWDPISMSICVPSNAGCGAILEEFMARRLKVKLNKGLRISGVESIITVTGEMKFQDFRYKKSELLKCTLNEYQIEVIENMRQEFHRNAFLGLGHRKISKEVDEDGEKSYIAYAAEMDKASELWETPTNGSCQIIQLENGAFGLAPSHVQEGDRIFPCLELGDVYLVFRGWDEAQYDSPNFTLIGRATKLDNWLLIGRAMKSYAWGPYPIMSDAVAPVEGVDWDVDLTTLLLLIR</sequence>
<dbReference type="InterPro" id="IPR010730">
    <property type="entry name" value="HET"/>
</dbReference>
<dbReference type="AlphaFoldDB" id="A0A2J6RZ41"/>
<dbReference type="PANTHER" id="PTHR24148">
    <property type="entry name" value="ANKYRIN REPEAT DOMAIN-CONTAINING PROTEIN 39 HOMOLOG-RELATED"/>
    <property type="match status" value="1"/>
</dbReference>
<keyword evidence="3" id="KW-1185">Reference proteome</keyword>
<dbReference type="EMBL" id="KZ613942">
    <property type="protein sequence ID" value="PMD43782.1"/>
    <property type="molecule type" value="Genomic_DNA"/>
</dbReference>
<dbReference type="PANTHER" id="PTHR24148:SF64">
    <property type="entry name" value="HETEROKARYON INCOMPATIBILITY DOMAIN-CONTAINING PROTEIN"/>
    <property type="match status" value="1"/>
</dbReference>
<feature type="domain" description="Heterokaryon incompatibility" evidence="1">
    <location>
        <begin position="48"/>
        <end position="192"/>
    </location>
</feature>
<organism evidence="2 3">
    <name type="scientific">Hyaloscypha variabilis (strain UAMH 11265 / GT02V1 / F)</name>
    <name type="common">Meliniomyces variabilis</name>
    <dbReference type="NCBI Taxonomy" id="1149755"/>
    <lineage>
        <taxon>Eukaryota</taxon>
        <taxon>Fungi</taxon>
        <taxon>Dikarya</taxon>
        <taxon>Ascomycota</taxon>
        <taxon>Pezizomycotina</taxon>
        <taxon>Leotiomycetes</taxon>
        <taxon>Helotiales</taxon>
        <taxon>Hyaloscyphaceae</taxon>
        <taxon>Hyaloscypha</taxon>
        <taxon>Hyaloscypha variabilis</taxon>
    </lineage>
</organism>
<dbReference type="OrthoDB" id="3598674at2759"/>
<reference evidence="2 3" key="1">
    <citation type="submission" date="2016-04" db="EMBL/GenBank/DDBJ databases">
        <title>A degradative enzymes factory behind the ericoid mycorrhizal symbiosis.</title>
        <authorList>
            <consortium name="DOE Joint Genome Institute"/>
            <person name="Martino E."/>
            <person name="Morin E."/>
            <person name="Grelet G."/>
            <person name="Kuo A."/>
            <person name="Kohler A."/>
            <person name="Daghino S."/>
            <person name="Barry K."/>
            <person name="Choi C."/>
            <person name="Cichocki N."/>
            <person name="Clum A."/>
            <person name="Copeland A."/>
            <person name="Hainaut M."/>
            <person name="Haridas S."/>
            <person name="Labutti K."/>
            <person name="Lindquist E."/>
            <person name="Lipzen A."/>
            <person name="Khouja H.-R."/>
            <person name="Murat C."/>
            <person name="Ohm R."/>
            <person name="Olson A."/>
            <person name="Spatafora J."/>
            <person name="Veneault-Fourrey C."/>
            <person name="Henrissat B."/>
            <person name="Grigoriev I."/>
            <person name="Martin F."/>
            <person name="Perotto S."/>
        </authorList>
    </citation>
    <scope>NUCLEOTIDE SEQUENCE [LARGE SCALE GENOMIC DNA]</scope>
    <source>
        <strain evidence="2 3">F</strain>
    </source>
</reference>
<dbReference type="InterPro" id="IPR052895">
    <property type="entry name" value="HetReg/Transcr_Mod"/>
</dbReference>
<proteinExistence type="predicted"/>
<evidence type="ECO:0000259" key="1">
    <source>
        <dbReference type="Pfam" id="PF06985"/>
    </source>
</evidence>
<evidence type="ECO:0000313" key="2">
    <source>
        <dbReference type="EMBL" id="PMD43782.1"/>
    </source>
</evidence>